<dbReference type="STRING" id="888268.A0A1E5VSA0"/>
<evidence type="ECO:0000256" key="2">
    <source>
        <dbReference type="ARBA" id="ARBA00023242"/>
    </source>
</evidence>
<evidence type="ECO:0000256" key="3">
    <source>
        <dbReference type="SAM" id="MobiDB-lite"/>
    </source>
</evidence>
<dbReference type="GO" id="GO:0006367">
    <property type="term" value="P:transcription initiation at RNA polymerase II promoter"/>
    <property type="evidence" value="ECO:0007669"/>
    <property type="project" value="TreeGrafter"/>
</dbReference>
<feature type="region of interest" description="Disordered" evidence="3">
    <location>
        <begin position="504"/>
        <end position="583"/>
    </location>
</feature>
<evidence type="ECO:0000256" key="1">
    <source>
        <dbReference type="ARBA" id="ARBA00004123"/>
    </source>
</evidence>
<comment type="caution">
    <text evidence="5">The sequence shown here is derived from an EMBL/GenBank/DDBJ whole genome shotgun (WGS) entry which is preliminary data.</text>
</comment>
<dbReference type="GO" id="GO:0016251">
    <property type="term" value="F:RNA polymerase II general transcription initiation factor activity"/>
    <property type="evidence" value="ECO:0007669"/>
    <property type="project" value="TreeGrafter"/>
</dbReference>
<dbReference type="InterPro" id="IPR045144">
    <property type="entry name" value="TAF4"/>
</dbReference>
<evidence type="ECO:0000313" key="5">
    <source>
        <dbReference type="EMBL" id="OEL27954.1"/>
    </source>
</evidence>
<feature type="region of interest" description="Disordered" evidence="3">
    <location>
        <begin position="326"/>
        <end position="360"/>
    </location>
</feature>
<proteinExistence type="predicted"/>
<feature type="compositionally biased region" description="Polar residues" evidence="3">
    <location>
        <begin position="333"/>
        <end position="353"/>
    </location>
</feature>
<feature type="region of interest" description="Disordered" evidence="3">
    <location>
        <begin position="613"/>
        <end position="648"/>
    </location>
</feature>
<dbReference type="OrthoDB" id="21060at2759"/>
<feature type="region of interest" description="Disordered" evidence="3">
    <location>
        <begin position="189"/>
        <end position="208"/>
    </location>
</feature>
<feature type="domain" description="RST" evidence="4">
    <location>
        <begin position="208"/>
        <end position="279"/>
    </location>
</feature>
<dbReference type="PANTHER" id="PTHR15138">
    <property type="entry name" value="TRANSCRIPTION INITIATION FACTOR TFIID SUBUNIT 4"/>
    <property type="match status" value="1"/>
</dbReference>
<keyword evidence="6" id="KW-1185">Reference proteome</keyword>
<evidence type="ECO:0000313" key="6">
    <source>
        <dbReference type="Proteomes" id="UP000095767"/>
    </source>
</evidence>
<feature type="compositionally biased region" description="Low complexity" evidence="3">
    <location>
        <begin position="35"/>
        <end position="57"/>
    </location>
</feature>
<feature type="compositionally biased region" description="Polar residues" evidence="3">
    <location>
        <begin position="115"/>
        <end position="127"/>
    </location>
</feature>
<name>A0A1E5VSA0_9POAL</name>
<dbReference type="PANTHER" id="PTHR15138:SF24">
    <property type="entry name" value="OS03G0441000 PROTEIN"/>
    <property type="match status" value="1"/>
</dbReference>
<feature type="compositionally biased region" description="Polar residues" evidence="3">
    <location>
        <begin position="83"/>
        <end position="100"/>
    </location>
</feature>
<accession>A0A1E5VSA0</accession>
<dbReference type="Pfam" id="PF12174">
    <property type="entry name" value="RST"/>
    <property type="match status" value="1"/>
</dbReference>
<organism evidence="5 6">
    <name type="scientific">Dichanthelium oligosanthes</name>
    <dbReference type="NCBI Taxonomy" id="888268"/>
    <lineage>
        <taxon>Eukaryota</taxon>
        <taxon>Viridiplantae</taxon>
        <taxon>Streptophyta</taxon>
        <taxon>Embryophyta</taxon>
        <taxon>Tracheophyta</taxon>
        <taxon>Spermatophyta</taxon>
        <taxon>Magnoliopsida</taxon>
        <taxon>Liliopsida</taxon>
        <taxon>Poales</taxon>
        <taxon>Poaceae</taxon>
        <taxon>PACMAD clade</taxon>
        <taxon>Panicoideae</taxon>
        <taxon>Panicodae</taxon>
        <taxon>Paniceae</taxon>
        <taxon>Dichantheliinae</taxon>
        <taxon>Dichanthelium</taxon>
    </lineage>
</organism>
<sequence length="714" mass="77840">MDPIMKLLEDDEDESLHSGADVEAFTAALNREVEASASASSSSSISAPAAAPSSSPSHPTDHGAALLPQENKSLNHGHGQWQDPVNNETANQESQQQEQTHLLRNDQPSRPEMVSQGSDNKHLPSNTPKECELLKVKQEPGNTSQQGIIAQQQPMQQMKSEQTPIVAQQQPMQQMKSEQTPIVAQQQPMQQMKSQQTPRTNQTNGATTTAKAPVVAFHMLLPILRRYIDKDKDMQVQSIFAKLRKNEVTKDHFLKVVRNIVGDKVLKLSLSEYQMQAQRNSQTNPSNYSLLSQVSGQQTVPSGSMTDEQEAYLGAHSIPMKQAIDGLRPPQLQPSSSGQIQSNRGYPPSQSNAHKAKETGNMSDAKGVHVLQTRPPNNLIPVQAMQHNVQRPQTSSPMFGTNSIHARPFPRPVGSPAASFRPQMTDSNQRAQLVQGAVTTVAGSVPTQSIVSGNAPTNQSTWQQSANKEQKTNSFTPTAHMNKETISQNSESSQNSFVAMHAKQVNQAQGSSKGGGVMENQSSKLSASKSSTTTSLSQAQSHGTQAEPKLQGDGNANIDLEKDKNVTRSSSKHAKTYKEDDDKMRTTAANAAARVAAGGDDMLSKWQLLAERNKQQSEGGDGSSGSVPGNMLQHKPSPKSGKDSREEMEIEKRGYSTMLGSGKPDFFSFTVKQECTAHQRRNNFNFSTNNYVLINLTSVLMWYNDISSQGISQQ</sequence>
<reference evidence="5 6" key="1">
    <citation type="submission" date="2016-09" db="EMBL/GenBank/DDBJ databases">
        <title>The draft genome of Dichanthelium oligosanthes: A C3 panicoid grass species.</title>
        <authorList>
            <person name="Studer A.J."/>
            <person name="Schnable J.C."/>
            <person name="Brutnell T.P."/>
        </authorList>
    </citation>
    <scope>NUCLEOTIDE SEQUENCE [LARGE SCALE GENOMIC DNA]</scope>
    <source>
        <strain evidence="6">cv. Kellogg 1175</strain>
        <tissue evidence="5">Leaf</tissue>
    </source>
</reference>
<dbReference type="Proteomes" id="UP000095767">
    <property type="component" value="Unassembled WGS sequence"/>
</dbReference>
<gene>
    <name evidence="5" type="ORF">BAE44_0011029</name>
</gene>
<dbReference type="GO" id="GO:0003677">
    <property type="term" value="F:DNA binding"/>
    <property type="evidence" value="ECO:0007669"/>
    <property type="project" value="TreeGrafter"/>
</dbReference>
<feature type="compositionally biased region" description="Low complexity" evidence="3">
    <location>
        <begin position="521"/>
        <end position="541"/>
    </location>
</feature>
<feature type="compositionally biased region" description="Polar residues" evidence="3">
    <location>
        <begin position="197"/>
        <end position="208"/>
    </location>
</feature>
<dbReference type="EMBL" id="LWDX02031258">
    <property type="protein sequence ID" value="OEL27954.1"/>
    <property type="molecule type" value="Genomic_DNA"/>
</dbReference>
<dbReference type="InterPro" id="IPR022003">
    <property type="entry name" value="RST"/>
</dbReference>
<evidence type="ECO:0000259" key="4">
    <source>
        <dbReference type="PROSITE" id="PS51879"/>
    </source>
</evidence>
<feature type="region of interest" description="Disordered" evidence="3">
    <location>
        <begin position="33"/>
        <end position="127"/>
    </location>
</feature>
<feature type="region of interest" description="Disordered" evidence="3">
    <location>
        <begin position="1"/>
        <end position="20"/>
    </location>
</feature>
<keyword evidence="2" id="KW-0539">Nucleus</keyword>
<dbReference type="GO" id="GO:0005669">
    <property type="term" value="C:transcription factor TFIID complex"/>
    <property type="evidence" value="ECO:0007669"/>
    <property type="project" value="InterPro"/>
</dbReference>
<dbReference type="AlphaFoldDB" id="A0A1E5VSA0"/>
<comment type="subcellular location">
    <subcellularLocation>
        <location evidence="1">Nucleus</location>
    </subcellularLocation>
</comment>
<dbReference type="PROSITE" id="PS51879">
    <property type="entry name" value="RST"/>
    <property type="match status" value="1"/>
</dbReference>
<protein>
    <recommendedName>
        <fullName evidence="4">RST domain-containing protein</fullName>
    </recommendedName>
</protein>
<feature type="region of interest" description="Disordered" evidence="3">
    <location>
        <begin position="449"/>
        <end position="473"/>
    </location>
</feature>